<reference evidence="1" key="1">
    <citation type="submission" date="2013-01" db="EMBL/GenBank/DDBJ databases">
        <title>Genome assembly of Mariniradius saccharolyticus AK6.</title>
        <authorList>
            <person name="Vaidya B."/>
            <person name="Khatri I."/>
            <person name="Tanuku N.R.S."/>
            <person name="Subramanian S."/>
            <person name="Pinnaka A."/>
        </authorList>
    </citation>
    <scope>NUCLEOTIDE SEQUENCE [LARGE SCALE GENOMIC DNA]</scope>
    <source>
        <strain evidence="1">AK6</strain>
    </source>
</reference>
<accession>M7X3Z7</accession>
<dbReference type="InParanoid" id="M7X3Z7"/>
<evidence type="ECO:0000313" key="1">
    <source>
        <dbReference type="EMBL" id="EMS32205.1"/>
    </source>
</evidence>
<dbReference type="STRING" id="1239962.C943_01467"/>
<dbReference type="EMBL" id="AMZY02000014">
    <property type="protein sequence ID" value="EMS32205.1"/>
    <property type="molecule type" value="Genomic_DNA"/>
</dbReference>
<sequence length="48" mass="5506">MAKRPAASEKLCSDSTIPPVDGFFYRTKKDGQSRLFHTRDVVESLFWS</sequence>
<evidence type="ECO:0000313" key="2">
    <source>
        <dbReference type="Proteomes" id="UP000010953"/>
    </source>
</evidence>
<dbReference type="AlphaFoldDB" id="M7X3Z7"/>
<protein>
    <submittedName>
        <fullName evidence="1">Uncharacterized protein</fullName>
    </submittedName>
</protein>
<comment type="caution">
    <text evidence="1">The sequence shown here is derived from an EMBL/GenBank/DDBJ whole genome shotgun (WGS) entry which is preliminary data.</text>
</comment>
<keyword evidence="2" id="KW-1185">Reference proteome</keyword>
<name>M7X3Z7_9BACT</name>
<dbReference type="Proteomes" id="UP000010953">
    <property type="component" value="Unassembled WGS sequence"/>
</dbReference>
<organism evidence="1 2">
    <name type="scientific">Mariniradius saccharolyticus AK6</name>
    <dbReference type="NCBI Taxonomy" id="1239962"/>
    <lineage>
        <taxon>Bacteria</taxon>
        <taxon>Pseudomonadati</taxon>
        <taxon>Bacteroidota</taxon>
        <taxon>Cytophagia</taxon>
        <taxon>Cytophagales</taxon>
        <taxon>Cyclobacteriaceae</taxon>
        <taxon>Mariniradius</taxon>
    </lineage>
</organism>
<gene>
    <name evidence="1" type="ORF">C943_01467</name>
</gene>
<proteinExistence type="predicted"/>